<name>A0A3N4HQC3_ASCIM</name>
<dbReference type="AlphaFoldDB" id="A0A3N4HQC3"/>
<organism evidence="2 3">
    <name type="scientific">Ascobolus immersus RN42</name>
    <dbReference type="NCBI Taxonomy" id="1160509"/>
    <lineage>
        <taxon>Eukaryota</taxon>
        <taxon>Fungi</taxon>
        <taxon>Dikarya</taxon>
        <taxon>Ascomycota</taxon>
        <taxon>Pezizomycotina</taxon>
        <taxon>Pezizomycetes</taxon>
        <taxon>Pezizales</taxon>
        <taxon>Ascobolaceae</taxon>
        <taxon>Ascobolus</taxon>
    </lineage>
</organism>
<reference evidence="2 3" key="1">
    <citation type="journal article" date="2018" name="Nat. Ecol. Evol.">
        <title>Pezizomycetes genomes reveal the molecular basis of ectomycorrhizal truffle lifestyle.</title>
        <authorList>
            <person name="Murat C."/>
            <person name="Payen T."/>
            <person name="Noel B."/>
            <person name="Kuo A."/>
            <person name="Morin E."/>
            <person name="Chen J."/>
            <person name="Kohler A."/>
            <person name="Krizsan K."/>
            <person name="Balestrini R."/>
            <person name="Da Silva C."/>
            <person name="Montanini B."/>
            <person name="Hainaut M."/>
            <person name="Levati E."/>
            <person name="Barry K.W."/>
            <person name="Belfiori B."/>
            <person name="Cichocki N."/>
            <person name="Clum A."/>
            <person name="Dockter R.B."/>
            <person name="Fauchery L."/>
            <person name="Guy J."/>
            <person name="Iotti M."/>
            <person name="Le Tacon F."/>
            <person name="Lindquist E.A."/>
            <person name="Lipzen A."/>
            <person name="Malagnac F."/>
            <person name="Mello A."/>
            <person name="Molinier V."/>
            <person name="Miyauchi S."/>
            <person name="Poulain J."/>
            <person name="Riccioni C."/>
            <person name="Rubini A."/>
            <person name="Sitrit Y."/>
            <person name="Splivallo R."/>
            <person name="Traeger S."/>
            <person name="Wang M."/>
            <person name="Zifcakova L."/>
            <person name="Wipf D."/>
            <person name="Zambonelli A."/>
            <person name="Paolocci F."/>
            <person name="Nowrousian M."/>
            <person name="Ottonello S."/>
            <person name="Baldrian P."/>
            <person name="Spatafora J.W."/>
            <person name="Henrissat B."/>
            <person name="Nagy L.G."/>
            <person name="Aury J.M."/>
            <person name="Wincker P."/>
            <person name="Grigoriev I.V."/>
            <person name="Bonfante P."/>
            <person name="Martin F.M."/>
        </authorList>
    </citation>
    <scope>NUCLEOTIDE SEQUENCE [LARGE SCALE GENOMIC DNA]</scope>
    <source>
        <strain evidence="2 3">RN42</strain>
    </source>
</reference>
<evidence type="ECO:0000313" key="2">
    <source>
        <dbReference type="EMBL" id="RPA73990.1"/>
    </source>
</evidence>
<dbReference type="OrthoDB" id="5428348at2759"/>
<keyword evidence="1" id="KW-0732">Signal</keyword>
<evidence type="ECO:0008006" key="4">
    <source>
        <dbReference type="Google" id="ProtNLM"/>
    </source>
</evidence>
<evidence type="ECO:0000256" key="1">
    <source>
        <dbReference type="SAM" id="SignalP"/>
    </source>
</evidence>
<feature type="chain" id="PRO_5017958777" description="Fungal calcium binding protein domain-containing protein" evidence="1">
    <location>
        <begin position="19"/>
        <end position="137"/>
    </location>
</feature>
<sequence>MKFSVAPLVLALATVASALPSAAPVTEEVAVAQPFPYYNEFLASLAELEASGPAIKSCLVNAEESNVFEKRDLTKAECKSACKAGMETFEWICRRIPHPAIRYTCWGIAAGLQTSAGIAACTAFCSRVDLESTSVSV</sequence>
<dbReference type="Proteomes" id="UP000275078">
    <property type="component" value="Unassembled WGS sequence"/>
</dbReference>
<evidence type="ECO:0000313" key="3">
    <source>
        <dbReference type="Proteomes" id="UP000275078"/>
    </source>
</evidence>
<gene>
    <name evidence="2" type="ORF">BJ508DRAFT_366469</name>
</gene>
<protein>
    <recommendedName>
        <fullName evidence="4">Fungal calcium binding protein domain-containing protein</fullName>
    </recommendedName>
</protein>
<proteinExistence type="predicted"/>
<keyword evidence="3" id="KW-1185">Reference proteome</keyword>
<feature type="signal peptide" evidence="1">
    <location>
        <begin position="1"/>
        <end position="18"/>
    </location>
</feature>
<accession>A0A3N4HQC3</accession>
<dbReference type="EMBL" id="ML119804">
    <property type="protein sequence ID" value="RPA73990.1"/>
    <property type="molecule type" value="Genomic_DNA"/>
</dbReference>